<feature type="region of interest" description="Disordered" evidence="1">
    <location>
        <begin position="1"/>
        <end position="22"/>
    </location>
</feature>
<comment type="caution">
    <text evidence="2">The sequence shown here is derived from an EMBL/GenBank/DDBJ whole genome shotgun (WGS) entry which is preliminary data.</text>
</comment>
<protein>
    <submittedName>
        <fullName evidence="2">Uncharacterized protein</fullName>
    </submittedName>
</protein>
<name>A0ABT2QAA3_9EURY</name>
<sequence length="66" mass="7328">MSRHTNTGGRIDQELAALHGHAETRDRLKELGRSDEHIEDLESVSDGYLDCARTVAATVRHAQQSD</sequence>
<organism evidence="2 3">
    <name type="scientific">Natronoglomus mannanivorans</name>
    <dbReference type="NCBI Taxonomy" id="2979990"/>
    <lineage>
        <taxon>Archaea</taxon>
        <taxon>Methanobacteriati</taxon>
        <taxon>Methanobacteriota</taxon>
        <taxon>Stenosarchaea group</taxon>
        <taxon>Halobacteria</taxon>
        <taxon>Halobacteriales</taxon>
        <taxon>Natrialbaceae</taxon>
        <taxon>Natronoglomus</taxon>
    </lineage>
</organism>
<accession>A0ABT2QAA3</accession>
<gene>
    <name evidence="2" type="ORF">OB955_03720</name>
</gene>
<evidence type="ECO:0000313" key="3">
    <source>
        <dbReference type="Proteomes" id="UP001320972"/>
    </source>
</evidence>
<dbReference type="EMBL" id="JAOPKB010000001">
    <property type="protein sequence ID" value="MCU4971845.1"/>
    <property type="molecule type" value="Genomic_DNA"/>
</dbReference>
<dbReference type="RefSeq" id="WP_338006987.1">
    <property type="nucleotide sequence ID" value="NZ_JAOPKB010000001.1"/>
</dbReference>
<reference evidence="2 3" key="1">
    <citation type="submission" date="2022-09" db="EMBL/GenBank/DDBJ databases">
        <title>Enrichment on poylsaccharides allowed isolation of novel metabolic and taxonomic groups of Haloarchaea.</title>
        <authorList>
            <person name="Sorokin D.Y."/>
            <person name="Elcheninov A.G."/>
            <person name="Khizhniak T.V."/>
            <person name="Kolganova T.V."/>
            <person name="Kublanov I.V."/>
        </authorList>
    </citation>
    <scope>NUCLEOTIDE SEQUENCE [LARGE SCALE GENOMIC DNA]</scope>
    <source>
        <strain evidence="2 3">AArc-m2/3/4</strain>
    </source>
</reference>
<dbReference type="Proteomes" id="UP001320972">
    <property type="component" value="Unassembled WGS sequence"/>
</dbReference>
<evidence type="ECO:0000256" key="1">
    <source>
        <dbReference type="SAM" id="MobiDB-lite"/>
    </source>
</evidence>
<evidence type="ECO:0000313" key="2">
    <source>
        <dbReference type="EMBL" id="MCU4971845.1"/>
    </source>
</evidence>
<proteinExistence type="predicted"/>
<keyword evidence="3" id="KW-1185">Reference proteome</keyword>